<dbReference type="PANTHER" id="PTHR42812:SF12">
    <property type="entry name" value="BETA-XYLOSIDASE-RELATED"/>
    <property type="match status" value="1"/>
</dbReference>
<organism evidence="6 7">
    <name type="scientific">Ereboglobus luteus</name>
    <dbReference type="NCBI Taxonomy" id="1796921"/>
    <lineage>
        <taxon>Bacteria</taxon>
        <taxon>Pseudomonadati</taxon>
        <taxon>Verrucomicrobiota</taxon>
        <taxon>Opitutia</taxon>
        <taxon>Opitutales</taxon>
        <taxon>Opitutaceae</taxon>
        <taxon>Ereboglobus</taxon>
    </lineage>
</organism>
<dbReference type="InterPro" id="IPR023296">
    <property type="entry name" value="Glyco_hydro_beta-prop_sf"/>
</dbReference>
<reference evidence="6 7" key="1">
    <citation type="journal article" date="2018" name="Syst. Appl. Microbiol.">
        <title>Ereboglobus luteus gen. nov. sp. nov. from cockroach guts, and new insights into the oxygen relationship of the genera Opitutus and Didymococcus (Verrucomicrobia: Opitutaceae).</title>
        <authorList>
            <person name="Tegtmeier D."/>
            <person name="Belitz A."/>
            <person name="Radek R."/>
            <person name="Heimerl T."/>
            <person name="Brune A."/>
        </authorList>
    </citation>
    <scope>NUCLEOTIDE SEQUENCE [LARGE SCALE GENOMIC DNA]</scope>
    <source>
        <strain evidence="6 7">Ho45</strain>
    </source>
</reference>
<sequence>MKLFSVFCILAAGFFTSLISECHAAGERSVRLADVRLRDCCVYADAKTRTYYLVSSTGRVGPNGRPAVVQYTSKNLVDWTGPRVVFEIPEGFWAMQGIWAPELHAYKGKYYLFLTFDTDDRLPEQWRDWLPRVKRGSQVLVADSPEGPFRAFGKKPNQSTLPSDMMTLDGTLWVEDGAPYMVFCHEWVQIKDGTVEYVRLTDDLSATVGEPRRLFNGSDAAWSKKSAQYGCHVTDGSWLHRTKSGKLLMLWSTGGEGGYTTGYAISDSGKLAGPWRQEQTPLFTDDGGHPMLFRRFDDGKLMMILHTPNKARTLSERAVIFEIEEEGDALRVGKRIE</sequence>
<evidence type="ECO:0000313" key="6">
    <source>
        <dbReference type="EMBL" id="AWI09258.1"/>
    </source>
</evidence>
<dbReference type="InterPro" id="IPR006710">
    <property type="entry name" value="Glyco_hydro_43"/>
</dbReference>
<keyword evidence="5" id="KW-0732">Signal</keyword>
<evidence type="ECO:0000256" key="3">
    <source>
        <dbReference type="ARBA" id="ARBA00023295"/>
    </source>
</evidence>
<keyword evidence="2 4" id="KW-0378">Hydrolase</keyword>
<dbReference type="AlphaFoldDB" id="A0A2U8E302"/>
<evidence type="ECO:0000313" key="7">
    <source>
        <dbReference type="Proteomes" id="UP000244896"/>
    </source>
</evidence>
<dbReference type="GO" id="GO:0005975">
    <property type="term" value="P:carbohydrate metabolic process"/>
    <property type="evidence" value="ECO:0007669"/>
    <property type="project" value="InterPro"/>
</dbReference>
<name>A0A2U8E302_9BACT</name>
<evidence type="ECO:0000256" key="5">
    <source>
        <dbReference type="SAM" id="SignalP"/>
    </source>
</evidence>
<comment type="similarity">
    <text evidence="1 4">Belongs to the glycosyl hydrolase 43 family.</text>
</comment>
<keyword evidence="3 4" id="KW-0326">Glycosidase</keyword>
<dbReference type="EMBL" id="CP023004">
    <property type="protein sequence ID" value="AWI09258.1"/>
    <property type="molecule type" value="Genomic_DNA"/>
</dbReference>
<feature type="signal peptide" evidence="5">
    <location>
        <begin position="1"/>
        <end position="24"/>
    </location>
</feature>
<dbReference type="OrthoDB" id="9763933at2"/>
<feature type="chain" id="PRO_5016047712" description="Glycoside hydrolase" evidence="5">
    <location>
        <begin position="25"/>
        <end position="337"/>
    </location>
</feature>
<dbReference type="SUPFAM" id="SSF75005">
    <property type="entry name" value="Arabinanase/levansucrase/invertase"/>
    <property type="match status" value="1"/>
</dbReference>
<protein>
    <recommendedName>
        <fullName evidence="8">Glycoside hydrolase</fullName>
    </recommendedName>
</protein>
<keyword evidence="7" id="KW-1185">Reference proteome</keyword>
<dbReference type="PANTHER" id="PTHR42812">
    <property type="entry name" value="BETA-XYLOSIDASE"/>
    <property type="match status" value="1"/>
</dbReference>
<dbReference type="Pfam" id="PF04616">
    <property type="entry name" value="Glyco_hydro_43"/>
    <property type="match status" value="1"/>
</dbReference>
<dbReference type="CDD" id="cd08981">
    <property type="entry name" value="GH43_Bt1873-like"/>
    <property type="match status" value="1"/>
</dbReference>
<dbReference type="KEGG" id="elut:CKA38_08400"/>
<dbReference type="GO" id="GO:0004553">
    <property type="term" value="F:hydrolase activity, hydrolyzing O-glycosyl compounds"/>
    <property type="evidence" value="ECO:0007669"/>
    <property type="project" value="InterPro"/>
</dbReference>
<dbReference type="InterPro" id="IPR051795">
    <property type="entry name" value="Glycosyl_Hydrlase_43"/>
</dbReference>
<evidence type="ECO:0000256" key="4">
    <source>
        <dbReference type="RuleBase" id="RU361187"/>
    </source>
</evidence>
<evidence type="ECO:0000256" key="2">
    <source>
        <dbReference type="ARBA" id="ARBA00022801"/>
    </source>
</evidence>
<accession>A0A2U8E302</accession>
<dbReference type="RefSeq" id="WP_108825070.1">
    <property type="nucleotide sequence ID" value="NZ_CP023004.1"/>
</dbReference>
<proteinExistence type="inferred from homology"/>
<dbReference type="Proteomes" id="UP000244896">
    <property type="component" value="Chromosome"/>
</dbReference>
<dbReference type="Gene3D" id="2.115.10.20">
    <property type="entry name" value="Glycosyl hydrolase domain, family 43"/>
    <property type="match status" value="1"/>
</dbReference>
<gene>
    <name evidence="6" type="ORF">CKA38_08400</name>
</gene>
<evidence type="ECO:0000256" key="1">
    <source>
        <dbReference type="ARBA" id="ARBA00009865"/>
    </source>
</evidence>
<evidence type="ECO:0008006" key="8">
    <source>
        <dbReference type="Google" id="ProtNLM"/>
    </source>
</evidence>